<keyword evidence="1" id="KW-1133">Transmembrane helix</keyword>
<keyword evidence="1" id="KW-0812">Transmembrane</keyword>
<comment type="caution">
    <text evidence="2">The sequence shown here is derived from an EMBL/GenBank/DDBJ whole genome shotgun (WGS) entry which is preliminary data.</text>
</comment>
<feature type="transmembrane region" description="Helical" evidence="1">
    <location>
        <begin position="74"/>
        <end position="96"/>
    </location>
</feature>
<dbReference type="STRING" id="1802270.A3C07_04105"/>
<organism evidence="2 3">
    <name type="scientific">Candidatus Sungbacteria bacterium RIFCSPHIGHO2_02_FULL_47_11</name>
    <dbReference type="NCBI Taxonomy" id="1802270"/>
    <lineage>
        <taxon>Bacteria</taxon>
        <taxon>Candidatus Sungiibacteriota</taxon>
    </lineage>
</organism>
<evidence type="ECO:0008006" key="4">
    <source>
        <dbReference type="Google" id="ProtNLM"/>
    </source>
</evidence>
<proteinExistence type="predicted"/>
<dbReference type="EMBL" id="MHQI01000027">
    <property type="protein sequence ID" value="OHA00080.1"/>
    <property type="molecule type" value="Genomic_DNA"/>
</dbReference>
<reference evidence="2 3" key="1">
    <citation type="journal article" date="2016" name="Nat. Commun.">
        <title>Thousands of microbial genomes shed light on interconnected biogeochemical processes in an aquifer system.</title>
        <authorList>
            <person name="Anantharaman K."/>
            <person name="Brown C.T."/>
            <person name="Hug L.A."/>
            <person name="Sharon I."/>
            <person name="Castelle C.J."/>
            <person name="Probst A.J."/>
            <person name="Thomas B.C."/>
            <person name="Singh A."/>
            <person name="Wilkins M.J."/>
            <person name="Karaoz U."/>
            <person name="Brodie E.L."/>
            <person name="Williams K.H."/>
            <person name="Hubbard S.S."/>
            <person name="Banfield J.F."/>
        </authorList>
    </citation>
    <scope>NUCLEOTIDE SEQUENCE [LARGE SCALE GENOMIC DNA]</scope>
</reference>
<evidence type="ECO:0000313" key="2">
    <source>
        <dbReference type="EMBL" id="OHA00080.1"/>
    </source>
</evidence>
<protein>
    <recommendedName>
        <fullName evidence="4">Type II secretion system protein</fullName>
    </recommendedName>
</protein>
<evidence type="ECO:0000313" key="3">
    <source>
        <dbReference type="Proteomes" id="UP000179023"/>
    </source>
</evidence>
<sequence length="269" mass="29343">MSTCVRNKKREDKKGVLSFIFYLLSCRCEFTPLETPTRTLWNRECKAKPPCGFSFGISKNSAKFLTGFTLVESMVAITILLTAIVGSVSLVARGIFDFKFAKNKLVAMNLAQEGIELVRVIKENNVLCDSLNGNPPHQWDKKPGGGNLDGHDYAVDSNAIPIDIDCTPPGGSDIKIQTPSLTGSCNSPLLFDPANGRYSYVSGNPTMFSRCIHICTPPSSGKVCGSAPDTGDTPVIPPSDQMDIVSVVQWKEGGNDRSVTARERVYDWR</sequence>
<keyword evidence="1" id="KW-0472">Membrane</keyword>
<evidence type="ECO:0000256" key="1">
    <source>
        <dbReference type="SAM" id="Phobius"/>
    </source>
</evidence>
<dbReference type="AlphaFoldDB" id="A0A1G2KKW7"/>
<name>A0A1G2KKW7_9BACT</name>
<accession>A0A1G2KKW7</accession>
<dbReference type="Proteomes" id="UP000179023">
    <property type="component" value="Unassembled WGS sequence"/>
</dbReference>
<gene>
    <name evidence="2" type="ORF">A3C07_04105</name>
</gene>